<comment type="caution">
    <text evidence="1">The sequence shown here is derived from an EMBL/GenBank/DDBJ whole genome shotgun (WGS) entry which is preliminary data.</text>
</comment>
<sequence>MIHSLLVVLTAERATYTKKDIPSSLTNMGGSDSAKGCVLVSPLLKPQKLKAGEAFPTVIKFSSGDKGSASLEGFGVTPSSLGIPGTRYIENSGVNSAASNKAINQQWKSALPRFFHRRYRTDSVLTYPGNGGNFRKKPFCIRVPSVQKIYF</sequence>
<protein>
    <submittedName>
        <fullName evidence="1">Uncharacterized protein</fullName>
    </submittedName>
</protein>
<evidence type="ECO:0000313" key="2">
    <source>
        <dbReference type="Proteomes" id="UP000499080"/>
    </source>
</evidence>
<dbReference type="Proteomes" id="UP000499080">
    <property type="component" value="Unassembled WGS sequence"/>
</dbReference>
<reference evidence="1 2" key="1">
    <citation type="journal article" date="2019" name="Sci. Rep.">
        <title>Orb-weaving spider Araneus ventricosus genome elucidates the spidroin gene catalogue.</title>
        <authorList>
            <person name="Kono N."/>
            <person name="Nakamura H."/>
            <person name="Ohtoshi R."/>
            <person name="Moran D.A.P."/>
            <person name="Shinohara A."/>
            <person name="Yoshida Y."/>
            <person name="Fujiwara M."/>
            <person name="Mori M."/>
            <person name="Tomita M."/>
            <person name="Arakawa K."/>
        </authorList>
    </citation>
    <scope>NUCLEOTIDE SEQUENCE [LARGE SCALE GENOMIC DNA]</scope>
</reference>
<evidence type="ECO:0000313" key="1">
    <source>
        <dbReference type="EMBL" id="GBN37780.1"/>
    </source>
</evidence>
<gene>
    <name evidence="1" type="ORF">AVEN_275723_1</name>
</gene>
<organism evidence="1 2">
    <name type="scientific">Araneus ventricosus</name>
    <name type="common">Orbweaver spider</name>
    <name type="synonym">Epeira ventricosa</name>
    <dbReference type="NCBI Taxonomy" id="182803"/>
    <lineage>
        <taxon>Eukaryota</taxon>
        <taxon>Metazoa</taxon>
        <taxon>Ecdysozoa</taxon>
        <taxon>Arthropoda</taxon>
        <taxon>Chelicerata</taxon>
        <taxon>Arachnida</taxon>
        <taxon>Araneae</taxon>
        <taxon>Araneomorphae</taxon>
        <taxon>Entelegynae</taxon>
        <taxon>Araneoidea</taxon>
        <taxon>Araneidae</taxon>
        <taxon>Araneus</taxon>
    </lineage>
</organism>
<dbReference type="AlphaFoldDB" id="A0A4Y2NGU3"/>
<name>A0A4Y2NGU3_ARAVE</name>
<proteinExistence type="predicted"/>
<accession>A0A4Y2NGU3</accession>
<keyword evidence="2" id="KW-1185">Reference proteome</keyword>
<dbReference type="EMBL" id="BGPR01287197">
    <property type="protein sequence ID" value="GBN37780.1"/>
    <property type="molecule type" value="Genomic_DNA"/>
</dbReference>